<dbReference type="InterPro" id="IPR001789">
    <property type="entry name" value="Sig_transdc_resp-reg_receiver"/>
</dbReference>
<dbReference type="SUPFAM" id="SSF46894">
    <property type="entry name" value="C-terminal effector domain of the bipartite response regulators"/>
    <property type="match status" value="1"/>
</dbReference>
<dbReference type="Pfam" id="PF00196">
    <property type="entry name" value="GerE"/>
    <property type="match status" value="1"/>
</dbReference>
<dbReference type="PRINTS" id="PR00038">
    <property type="entry name" value="HTHLUXR"/>
</dbReference>
<protein>
    <submittedName>
        <fullName evidence="6">Response regulator transcription factor</fullName>
    </submittedName>
</protein>
<evidence type="ECO:0000256" key="2">
    <source>
        <dbReference type="ARBA" id="ARBA00023125"/>
    </source>
</evidence>
<feature type="modified residue" description="4-aspartylphosphate" evidence="3">
    <location>
        <position position="54"/>
    </location>
</feature>
<dbReference type="InterPro" id="IPR011006">
    <property type="entry name" value="CheY-like_superfamily"/>
</dbReference>
<gene>
    <name evidence="6" type="ORF">RF683_07800</name>
</gene>
<dbReference type="PANTHER" id="PTHR43214:SF43">
    <property type="entry name" value="TWO-COMPONENT RESPONSE REGULATOR"/>
    <property type="match status" value="1"/>
</dbReference>
<dbReference type="CDD" id="cd17535">
    <property type="entry name" value="REC_NarL-like"/>
    <property type="match status" value="1"/>
</dbReference>
<evidence type="ECO:0000259" key="4">
    <source>
        <dbReference type="PROSITE" id="PS50043"/>
    </source>
</evidence>
<dbReference type="Gene3D" id="3.40.50.2300">
    <property type="match status" value="1"/>
</dbReference>
<dbReference type="InterPro" id="IPR016032">
    <property type="entry name" value="Sig_transdc_resp-reg_C-effctor"/>
</dbReference>
<proteinExistence type="predicted"/>
<evidence type="ECO:0000256" key="1">
    <source>
        <dbReference type="ARBA" id="ARBA00022553"/>
    </source>
</evidence>
<dbReference type="Proteomes" id="UP001180481">
    <property type="component" value="Chromosome"/>
</dbReference>
<dbReference type="PANTHER" id="PTHR43214">
    <property type="entry name" value="TWO-COMPONENT RESPONSE REGULATOR"/>
    <property type="match status" value="1"/>
</dbReference>
<dbReference type="PROSITE" id="PS50043">
    <property type="entry name" value="HTH_LUXR_2"/>
    <property type="match status" value="1"/>
</dbReference>
<dbReference type="RefSeq" id="WP_309531765.1">
    <property type="nucleotide sequence ID" value="NZ_CP133721.1"/>
</dbReference>
<dbReference type="InterPro" id="IPR058245">
    <property type="entry name" value="NreC/VraR/RcsB-like_REC"/>
</dbReference>
<evidence type="ECO:0000313" key="6">
    <source>
        <dbReference type="EMBL" id="WMW77390.1"/>
    </source>
</evidence>
<keyword evidence="1 3" id="KW-0597">Phosphoprotein</keyword>
<dbReference type="InterPro" id="IPR000792">
    <property type="entry name" value="Tscrpt_reg_LuxR_C"/>
</dbReference>
<dbReference type="PROSITE" id="PS50110">
    <property type="entry name" value="RESPONSE_REGULATORY"/>
    <property type="match status" value="1"/>
</dbReference>
<accession>A0ABY9R801</accession>
<keyword evidence="2" id="KW-0238">DNA-binding</keyword>
<dbReference type="CDD" id="cd06170">
    <property type="entry name" value="LuxR_C_like"/>
    <property type="match status" value="1"/>
</dbReference>
<sequence length="212" mass="23950">MIKVVFVEDNMVFHKGLKLVLQNSKEIDLVGMYSTAESLINDFEFVAPDVVVMDIDLPGMNGIEAISLLKKNHKATKFLVLTVHENENLIQALKSGADGYLVKKNSFDSIEEEIITLSKGGFPITPDILDELKNYFQNNGSKDTKNNPVFDLLTEKERHVLELVSEGFLNKEIANKINLSIDSVKKITQHIYEKLEVRNRSEAVNKYLSHKG</sequence>
<dbReference type="EMBL" id="CP133721">
    <property type="protein sequence ID" value="WMW77390.1"/>
    <property type="molecule type" value="Genomic_DNA"/>
</dbReference>
<name>A0ABY9R801_9FLAO</name>
<dbReference type="SUPFAM" id="SSF52172">
    <property type="entry name" value="CheY-like"/>
    <property type="match status" value="1"/>
</dbReference>
<feature type="domain" description="Response regulatory" evidence="5">
    <location>
        <begin position="3"/>
        <end position="118"/>
    </location>
</feature>
<evidence type="ECO:0000259" key="5">
    <source>
        <dbReference type="PROSITE" id="PS50110"/>
    </source>
</evidence>
<reference evidence="6" key="1">
    <citation type="submission" date="2023-09" db="EMBL/GenBank/DDBJ databases">
        <title>Flavobacterium sp. 20NA77.7 isolated from freshwater.</title>
        <authorList>
            <person name="Le V."/>
            <person name="Ko S.-R."/>
            <person name="Ahn C.-Y."/>
            <person name="Oh H.-M."/>
        </authorList>
    </citation>
    <scope>NUCLEOTIDE SEQUENCE</scope>
    <source>
        <strain evidence="6">20NA77.7</strain>
    </source>
</reference>
<dbReference type="SMART" id="SM00421">
    <property type="entry name" value="HTH_LUXR"/>
    <property type="match status" value="1"/>
</dbReference>
<dbReference type="Pfam" id="PF00072">
    <property type="entry name" value="Response_reg"/>
    <property type="match status" value="1"/>
</dbReference>
<dbReference type="SMART" id="SM00448">
    <property type="entry name" value="REC"/>
    <property type="match status" value="1"/>
</dbReference>
<evidence type="ECO:0000313" key="7">
    <source>
        <dbReference type="Proteomes" id="UP001180481"/>
    </source>
</evidence>
<dbReference type="PROSITE" id="PS00622">
    <property type="entry name" value="HTH_LUXR_1"/>
    <property type="match status" value="1"/>
</dbReference>
<dbReference type="InterPro" id="IPR039420">
    <property type="entry name" value="WalR-like"/>
</dbReference>
<keyword evidence="7" id="KW-1185">Reference proteome</keyword>
<evidence type="ECO:0000256" key="3">
    <source>
        <dbReference type="PROSITE-ProRule" id="PRU00169"/>
    </source>
</evidence>
<organism evidence="6 7">
    <name type="scientific">Flavobacterium nakdongensis</name>
    <dbReference type="NCBI Taxonomy" id="3073563"/>
    <lineage>
        <taxon>Bacteria</taxon>
        <taxon>Pseudomonadati</taxon>
        <taxon>Bacteroidota</taxon>
        <taxon>Flavobacteriia</taxon>
        <taxon>Flavobacteriales</taxon>
        <taxon>Flavobacteriaceae</taxon>
        <taxon>Flavobacterium</taxon>
    </lineage>
</organism>
<feature type="domain" description="HTH luxR-type" evidence="4">
    <location>
        <begin position="146"/>
        <end position="211"/>
    </location>
</feature>